<sequence>MPLGRIYETTGQCANMNRARFEFLHLAHAQMEVLHHGNQFREEIYQHTKAVEALKNGILDGEIERRNLEESLSRLRLSKVIEALRRLNQHEDFNGALQDLVQNLTAFSDVLALIDGTSIRNAQPFETQEFLEQLEELASNWRAFDDTCPEILTLNQELQSMRDKLQKCEHMLRQTAVNLMLVDV</sequence>
<dbReference type="Proteomes" id="UP000192247">
    <property type="component" value="Unassembled WGS sequence"/>
</dbReference>
<gene>
    <name evidence="1" type="ORF">BIW11_12933</name>
</gene>
<proteinExistence type="predicted"/>
<keyword evidence="2" id="KW-1185">Reference proteome</keyword>
<evidence type="ECO:0000313" key="1">
    <source>
        <dbReference type="EMBL" id="OQR68404.1"/>
    </source>
</evidence>
<dbReference type="EMBL" id="MNPL01024867">
    <property type="protein sequence ID" value="OQR68404.1"/>
    <property type="molecule type" value="Genomic_DNA"/>
</dbReference>
<comment type="caution">
    <text evidence="1">The sequence shown here is derived from an EMBL/GenBank/DDBJ whole genome shotgun (WGS) entry which is preliminary data.</text>
</comment>
<dbReference type="OrthoDB" id="6510763at2759"/>
<name>A0A1V9X4I1_9ACAR</name>
<reference evidence="1 2" key="1">
    <citation type="journal article" date="2017" name="Gigascience">
        <title>Draft genome of the honey bee ectoparasitic mite, Tropilaelaps mercedesae, is shaped by the parasitic life history.</title>
        <authorList>
            <person name="Dong X."/>
            <person name="Armstrong S.D."/>
            <person name="Xia D."/>
            <person name="Makepeace B.L."/>
            <person name="Darby A.C."/>
            <person name="Kadowaki T."/>
        </authorList>
    </citation>
    <scope>NUCLEOTIDE SEQUENCE [LARGE SCALE GENOMIC DNA]</scope>
    <source>
        <strain evidence="1">Wuxi-XJTLU</strain>
    </source>
</reference>
<evidence type="ECO:0000313" key="2">
    <source>
        <dbReference type="Proteomes" id="UP000192247"/>
    </source>
</evidence>
<organism evidence="1 2">
    <name type="scientific">Tropilaelaps mercedesae</name>
    <dbReference type="NCBI Taxonomy" id="418985"/>
    <lineage>
        <taxon>Eukaryota</taxon>
        <taxon>Metazoa</taxon>
        <taxon>Ecdysozoa</taxon>
        <taxon>Arthropoda</taxon>
        <taxon>Chelicerata</taxon>
        <taxon>Arachnida</taxon>
        <taxon>Acari</taxon>
        <taxon>Parasitiformes</taxon>
        <taxon>Mesostigmata</taxon>
        <taxon>Gamasina</taxon>
        <taxon>Dermanyssoidea</taxon>
        <taxon>Laelapidae</taxon>
        <taxon>Tropilaelaps</taxon>
    </lineage>
</organism>
<protein>
    <submittedName>
        <fullName evidence="1">Uncharacterized protein</fullName>
    </submittedName>
</protein>
<accession>A0A1V9X4I1</accession>
<dbReference type="AlphaFoldDB" id="A0A1V9X4I1"/>
<dbReference type="InParanoid" id="A0A1V9X4I1"/>